<keyword evidence="1" id="KW-0472">Membrane</keyword>
<gene>
    <name evidence="2" type="ORF">COV01_00440</name>
</gene>
<accession>A0A2M8LCX1</accession>
<dbReference type="InterPro" id="IPR012902">
    <property type="entry name" value="N_methyl_site"/>
</dbReference>
<feature type="transmembrane region" description="Helical" evidence="1">
    <location>
        <begin position="12"/>
        <end position="36"/>
    </location>
</feature>
<evidence type="ECO:0000313" key="2">
    <source>
        <dbReference type="EMBL" id="PJE74492.1"/>
    </source>
</evidence>
<dbReference type="NCBIfam" id="TIGR02532">
    <property type="entry name" value="IV_pilin_GFxxxE"/>
    <property type="match status" value="1"/>
</dbReference>
<comment type="caution">
    <text evidence="2">The sequence shown here is derived from an EMBL/GenBank/DDBJ whole genome shotgun (WGS) entry which is preliminary data.</text>
</comment>
<evidence type="ECO:0000313" key="3">
    <source>
        <dbReference type="Proteomes" id="UP000228700"/>
    </source>
</evidence>
<sequence>MMLRRRTFGFTLVETLVVVGIISIISAISLTSLASLSRNEALSANASALAARLRDARARTLASVGGMQYGVYIATTSITFFTGSSYDPSTSTNDVFALSRYVNASSSIQSVVFERVTGNSSASGTIEMFLLSDSAKKKTLTVQTSGLVNVQ</sequence>
<keyword evidence="1" id="KW-1133">Transmembrane helix</keyword>
<dbReference type="InterPro" id="IPR045584">
    <property type="entry name" value="Pilin-like"/>
</dbReference>
<name>A0A2M8LCX1_9BACT</name>
<dbReference type="Proteomes" id="UP000228700">
    <property type="component" value="Unassembled WGS sequence"/>
</dbReference>
<evidence type="ECO:0008006" key="4">
    <source>
        <dbReference type="Google" id="ProtNLM"/>
    </source>
</evidence>
<keyword evidence="1" id="KW-0812">Transmembrane</keyword>
<dbReference type="EMBL" id="PFEQ01000001">
    <property type="protein sequence ID" value="PJE74492.1"/>
    <property type="molecule type" value="Genomic_DNA"/>
</dbReference>
<dbReference type="Gene3D" id="3.30.700.10">
    <property type="entry name" value="Glycoprotein, Type 4 Pilin"/>
    <property type="match status" value="1"/>
</dbReference>
<proteinExistence type="predicted"/>
<dbReference type="AlphaFoldDB" id="A0A2M8LCX1"/>
<organism evidence="2 3">
    <name type="scientific">Candidatus Taylorbacteria bacterium CG10_big_fil_rev_8_21_14_0_10_41_48</name>
    <dbReference type="NCBI Taxonomy" id="1975024"/>
    <lineage>
        <taxon>Bacteria</taxon>
        <taxon>Candidatus Tayloriibacteriota</taxon>
    </lineage>
</organism>
<reference evidence="3" key="1">
    <citation type="submission" date="2017-09" db="EMBL/GenBank/DDBJ databases">
        <title>Depth-based differentiation of microbial function through sediment-hosted aquifers and enrichment of novel symbionts in the deep terrestrial subsurface.</title>
        <authorList>
            <person name="Probst A.J."/>
            <person name="Ladd B."/>
            <person name="Jarett J.K."/>
            <person name="Geller-Mcgrath D.E."/>
            <person name="Sieber C.M.K."/>
            <person name="Emerson J.B."/>
            <person name="Anantharaman K."/>
            <person name="Thomas B.C."/>
            <person name="Malmstrom R."/>
            <person name="Stieglmeier M."/>
            <person name="Klingl A."/>
            <person name="Woyke T."/>
            <person name="Ryan C.M."/>
            <person name="Banfield J.F."/>
        </authorList>
    </citation>
    <scope>NUCLEOTIDE SEQUENCE [LARGE SCALE GENOMIC DNA]</scope>
</reference>
<dbReference type="SUPFAM" id="SSF54523">
    <property type="entry name" value="Pili subunits"/>
    <property type="match status" value="1"/>
</dbReference>
<dbReference type="Pfam" id="PF07963">
    <property type="entry name" value="N_methyl"/>
    <property type="match status" value="1"/>
</dbReference>
<protein>
    <recommendedName>
        <fullName evidence="4">General secretion pathway GspH domain-containing protein</fullName>
    </recommendedName>
</protein>
<evidence type="ECO:0000256" key="1">
    <source>
        <dbReference type="SAM" id="Phobius"/>
    </source>
</evidence>